<evidence type="ECO:0000313" key="1">
    <source>
        <dbReference type="EMBL" id="KYF85077.1"/>
    </source>
</evidence>
<dbReference type="InterPro" id="IPR013320">
    <property type="entry name" value="ConA-like_dom_sf"/>
</dbReference>
<dbReference type="InterPro" id="IPR015919">
    <property type="entry name" value="Cadherin-like_sf"/>
</dbReference>
<dbReference type="GO" id="GO:0005509">
    <property type="term" value="F:calcium ion binding"/>
    <property type="evidence" value="ECO:0007669"/>
    <property type="project" value="InterPro"/>
</dbReference>
<dbReference type="SUPFAM" id="SSF49313">
    <property type="entry name" value="Cadherin-like"/>
    <property type="match status" value="1"/>
</dbReference>
<dbReference type="EMBL" id="JEMB01001789">
    <property type="protein sequence ID" value="KYF85077.1"/>
    <property type="molecule type" value="Genomic_DNA"/>
</dbReference>
<name>A0A150RXY3_SORCE</name>
<dbReference type="Pfam" id="PF20773">
    <property type="entry name" value="InhA-like_MAM"/>
    <property type="match status" value="2"/>
</dbReference>
<accession>A0A150RXY3</accession>
<dbReference type="NCBIfam" id="NF038128">
    <property type="entry name" value="choice_anch_J"/>
    <property type="match status" value="1"/>
</dbReference>
<reference evidence="1 2" key="1">
    <citation type="submission" date="2014-02" db="EMBL/GenBank/DDBJ databases">
        <title>The small core and large imbalanced accessory genome model reveals a collaborative survival strategy of Sorangium cellulosum strains in nature.</title>
        <authorList>
            <person name="Han K."/>
            <person name="Peng R."/>
            <person name="Blom J."/>
            <person name="Li Y.-Z."/>
        </authorList>
    </citation>
    <scope>NUCLEOTIDE SEQUENCE [LARGE SCALE GENOMIC DNA]</scope>
    <source>
        <strain evidence="1 2">So0011-07</strain>
    </source>
</reference>
<dbReference type="GO" id="GO:0016020">
    <property type="term" value="C:membrane"/>
    <property type="evidence" value="ECO:0007669"/>
    <property type="project" value="InterPro"/>
</dbReference>
<organism evidence="1 2">
    <name type="scientific">Sorangium cellulosum</name>
    <name type="common">Polyangium cellulosum</name>
    <dbReference type="NCBI Taxonomy" id="56"/>
    <lineage>
        <taxon>Bacteria</taxon>
        <taxon>Pseudomonadati</taxon>
        <taxon>Myxococcota</taxon>
        <taxon>Polyangia</taxon>
        <taxon>Polyangiales</taxon>
        <taxon>Polyangiaceae</taxon>
        <taxon>Sorangium</taxon>
    </lineage>
</organism>
<evidence type="ECO:0000313" key="2">
    <source>
        <dbReference type="Proteomes" id="UP000075635"/>
    </source>
</evidence>
<dbReference type="Pfam" id="PF05345">
    <property type="entry name" value="He_PIG"/>
    <property type="match status" value="1"/>
</dbReference>
<dbReference type="SUPFAM" id="SSF49899">
    <property type="entry name" value="Concanavalin A-like lectins/glucanases"/>
    <property type="match status" value="1"/>
</dbReference>
<comment type="caution">
    <text evidence="1">The sequence shown here is derived from an EMBL/GenBank/DDBJ whole genome shotgun (WGS) entry which is preliminary data.</text>
</comment>
<dbReference type="AlphaFoldDB" id="A0A150RXY3"/>
<dbReference type="InterPro" id="IPR013783">
    <property type="entry name" value="Ig-like_fold"/>
</dbReference>
<gene>
    <name evidence="1" type="ORF">BE17_12680</name>
</gene>
<dbReference type="Gene3D" id="2.60.40.10">
    <property type="entry name" value="Immunoglobulins"/>
    <property type="match status" value="1"/>
</dbReference>
<sequence length="731" mass="75279">MGEAPVSTDSGDGGGGAAGGVDLGPCGVDCAQLETPQCTVAVCNTGQVLGPLNTCIVVPSPSGTACDDGRFCTTGEVCDNGTCVGGHRNDCGVTPSPCSAVICYEESKSCDVTPVNDGTPCTPTDLCQINGVCRIGECVGERKDCTFSPLNECNTVACDPATGQCAGTPDPSKDNTPCVLTGDLCRVNRTCAAGQCVGGVPKDCSALDVRCDIGVCDPDTGLCGPEHAPIGTACTEGIPECHVGACSAYGKCHSESAADGSACNDYNACTDADRCMAATCEAGTPVADCVLYLHADFEACPNGWTLGGDWECGAPANVGPPAAHLGKGVIATQIRGVYHVNQSFSTAVADSPPIDLAQATNPILSFWAWDHTEGGTFDGWNLKVSTNGGRSFTQVTTVTPAYSLTTAGQPTWGGDHSAQGWQNYTADLTAYAGQSIILRFAFRSDGATVFPGVYIDDVVVAEPLQIPLFVTTPSSLADVYAGMAYSAQIVKVGGTSSAVWSIKPGGMNTAWLTIDPVTGLLQGTPSAAEAGPVSVTVHVEEPTLPSNFAEQTFTFTVKPNSYYTSFEGACPDGWTLTGDWQCGVPINVGPATAYVGTQCVATQIAGPYTNDQTFAGTTATSPDIDLTAASSPALTFRMWVDTEGSTYDGANLQISTDGGMTYSVVNSVLPAYPLLIGGQPAWGGHQSGLGWQLVQADLSAYAGQIIRLRFSFQSDSSGTSPGVYIDDIFID</sequence>
<proteinExistence type="predicted"/>
<protein>
    <submittedName>
        <fullName evidence="1">Uncharacterized protein</fullName>
    </submittedName>
</protein>
<dbReference type="Proteomes" id="UP000075635">
    <property type="component" value="Unassembled WGS sequence"/>
</dbReference>
<dbReference type="Gene3D" id="2.60.120.260">
    <property type="entry name" value="Galactose-binding domain-like"/>
    <property type="match status" value="2"/>
</dbReference>